<dbReference type="RefSeq" id="WP_220163403.1">
    <property type="nucleotide sequence ID" value="NZ_CP080507.1"/>
</dbReference>
<dbReference type="InterPro" id="IPR028028">
    <property type="entry name" value="DUF4450"/>
</dbReference>
<dbReference type="GO" id="GO:0005975">
    <property type="term" value="P:carbohydrate metabolic process"/>
    <property type="evidence" value="ECO:0007669"/>
    <property type="project" value="InterPro"/>
</dbReference>
<accession>A0A8F9TWV8</accession>
<feature type="compositionally biased region" description="Polar residues" evidence="1">
    <location>
        <begin position="1"/>
        <end position="15"/>
    </location>
</feature>
<sequence>MPTFSHPAQSRSRSVQPEEATRYTARNGAIVGHNQGRFFNRPLYVANRAAFVLAGDRPVVRFAADDTLLGTFAIGVTRGRTSSWLHTWDDVTFEYRPAHARWIARDAALPGLTVTLDVVALETEVGFAARVAVQGARAGDELGWFFGGAKTWKDKPLNWDLDPHFAPPLIAAWFDPELAAGNAVRSARGGFAVAAAKTAAHAVAGKCDAPGGGGKRDAMASETPAALAAAGARARAVVYGRIDLTRRAEAHWRFARVARAAAFEAKGENLPTESRTAAVAFADGLARAVKLANAIVVDTPEPRLNAAAATLSAAIDGTWYPPVFRHGAMLWNVPYVGWRTACGSTAIGWHERVKAHARYYIDHQLKESENRSFEADAKVMLTIPAPNSRFHGRGRIVQDQGIYNMQSQFFDQMIHAWRWTGDEELAAWLRPALELHLEWLRECFDPDDDGLYESVINVWPTDSFWYAGGGATEETSYAYRGHVAARALAEWAGDAPAAKRHARQSARIRAAFRKKLWVAAKGHAGLYQEAEGRRRLHDDAWLYSIFLPIDAGLTVGRQAAESLLFAERGLQNDAMPAGGRRVWTSNLVPAIWSVRECWPGDNYHLALAYFQAGMPEDGWDILRGNFLHSGFNQLVPGDFAAPVGGTDFGDCVHMAARALVEGLFGYAPDRPRGIVRITPQFPTAWERASLRTADVTLQWTRTGERTALTIELAQAATLEVRVPVNAQKIVSVTANGRPVRWKAEAGLGRTLLVVRRPGVARLELVVTTAGAQAVLPTTEAAGVVGRRVAWRLRGTRVEEVEDPQRVLTGARIRVGVITGIVIATAGWHTLFARVRMGGLPQWRRVIVRISDAAAERAAAKARLVKAVAGTTWAHVDLAPVLNGDIRAIYAQKYVSPRPATMSARIGTDGYSPWTFPYWDSHPPTITLDNVPSLLRSGGDGTVLQTAQGVPFAWPGEARNVAFTSRWDNWPTRVAVPVGRAAEAAWFLVGGSTNPMQGRIANGVLRLRYASGAEETIELTPPFNYWNLCPIRPNLTGPMQGSRVDYTSPVDAFCVPKPWPETVQLGENCRAILLGHRLRRGDELASVTLETLSAEVVIGLLGVSLMNPRGMRRRRG</sequence>
<dbReference type="Proteomes" id="UP000825051">
    <property type="component" value="Chromosome"/>
</dbReference>
<dbReference type="InterPro" id="IPR012341">
    <property type="entry name" value="6hp_glycosidase-like_sf"/>
</dbReference>
<gene>
    <name evidence="2" type="ORF">K0B96_02340</name>
</gene>
<feature type="region of interest" description="Disordered" evidence="1">
    <location>
        <begin position="1"/>
        <end position="21"/>
    </location>
</feature>
<dbReference type="Gene3D" id="1.50.10.10">
    <property type="match status" value="1"/>
</dbReference>
<keyword evidence="3" id="KW-1185">Reference proteome</keyword>
<dbReference type="EMBL" id="CP080507">
    <property type="protein sequence ID" value="QYM79476.1"/>
    <property type="molecule type" value="Genomic_DNA"/>
</dbReference>
<proteinExistence type="predicted"/>
<dbReference type="InterPro" id="IPR008928">
    <property type="entry name" value="6-hairpin_glycosidase_sf"/>
</dbReference>
<dbReference type="Pfam" id="PF14614">
    <property type="entry name" value="DUF4450"/>
    <property type="match status" value="1"/>
</dbReference>
<organism evidence="2 3">
    <name type="scientific">Horticoccus luteus</name>
    <dbReference type="NCBI Taxonomy" id="2862869"/>
    <lineage>
        <taxon>Bacteria</taxon>
        <taxon>Pseudomonadati</taxon>
        <taxon>Verrucomicrobiota</taxon>
        <taxon>Opitutia</taxon>
        <taxon>Opitutales</taxon>
        <taxon>Opitutaceae</taxon>
        <taxon>Horticoccus</taxon>
    </lineage>
</organism>
<dbReference type="KEGG" id="ole:K0B96_02340"/>
<protein>
    <submittedName>
        <fullName evidence="2">DUF4450 domain-containing protein</fullName>
    </submittedName>
</protein>
<evidence type="ECO:0000313" key="2">
    <source>
        <dbReference type="EMBL" id="QYM79476.1"/>
    </source>
</evidence>
<evidence type="ECO:0000256" key="1">
    <source>
        <dbReference type="SAM" id="MobiDB-lite"/>
    </source>
</evidence>
<reference evidence="2" key="1">
    <citation type="submission" date="2021-08" db="EMBL/GenBank/DDBJ databases">
        <title>Genome of a novel bacterium of the phylum Verrucomicrobia, Oleiharenicola sp. KSB-15.</title>
        <authorList>
            <person name="Chung J.-H."/>
            <person name="Ahn J.-H."/>
            <person name="Yoon Y."/>
            <person name="Kim D.-Y."/>
            <person name="An S.-H."/>
            <person name="Park I."/>
            <person name="Yeon J."/>
        </authorList>
    </citation>
    <scope>NUCLEOTIDE SEQUENCE</scope>
    <source>
        <strain evidence="2">KSB-15</strain>
    </source>
</reference>
<evidence type="ECO:0000313" key="3">
    <source>
        <dbReference type="Proteomes" id="UP000825051"/>
    </source>
</evidence>
<name>A0A8F9TWV8_9BACT</name>
<dbReference type="AlphaFoldDB" id="A0A8F9TWV8"/>
<dbReference type="SUPFAM" id="SSF48208">
    <property type="entry name" value="Six-hairpin glycosidases"/>
    <property type="match status" value="1"/>
</dbReference>